<protein>
    <submittedName>
        <fullName evidence="7">DUF1232 domain-containing protein</fullName>
    </submittedName>
</protein>
<keyword evidence="4 5" id="KW-0472">Membrane</keyword>
<proteinExistence type="predicted"/>
<accession>A0A941APU8</accession>
<feature type="transmembrane region" description="Helical" evidence="5">
    <location>
        <begin position="31"/>
        <end position="49"/>
    </location>
</feature>
<evidence type="ECO:0000256" key="1">
    <source>
        <dbReference type="ARBA" id="ARBA00004127"/>
    </source>
</evidence>
<dbReference type="RefSeq" id="WP_210596129.1">
    <property type="nucleotide sequence ID" value="NZ_JAGKSQ010000002.1"/>
</dbReference>
<dbReference type="GO" id="GO:0012505">
    <property type="term" value="C:endomembrane system"/>
    <property type="evidence" value="ECO:0007669"/>
    <property type="project" value="UniProtKB-SubCell"/>
</dbReference>
<dbReference type="InterPro" id="IPR010652">
    <property type="entry name" value="DUF1232"/>
</dbReference>
<sequence length="91" mass="10766">MKKLKRFGFIIKFWRFIPFFKDFLVSKEVKISQKVFWVSFIALYMIIPFDFIPDFLAGIGIVDDLMIMSLIIGMLLKKAPPSLKEKYKLLL</sequence>
<reference evidence="7" key="1">
    <citation type="submission" date="2021-03" db="EMBL/GenBank/DDBJ databases">
        <title>Bacillus suaedae sp. nov., isolated from Suaeda aralocaspica.</title>
        <authorList>
            <person name="Lei R.F.R."/>
        </authorList>
    </citation>
    <scope>NUCLEOTIDE SEQUENCE</scope>
    <source>
        <strain evidence="7">YZJH907-2</strain>
    </source>
</reference>
<comment type="subcellular location">
    <subcellularLocation>
        <location evidence="1">Endomembrane system</location>
        <topology evidence="1">Multi-pass membrane protein</topology>
    </subcellularLocation>
</comment>
<keyword evidence="3 5" id="KW-1133">Transmembrane helix</keyword>
<feature type="transmembrane region" description="Helical" evidence="5">
    <location>
        <begin position="55"/>
        <end position="76"/>
    </location>
</feature>
<evidence type="ECO:0000256" key="4">
    <source>
        <dbReference type="ARBA" id="ARBA00023136"/>
    </source>
</evidence>
<comment type="caution">
    <text evidence="7">The sequence shown here is derived from an EMBL/GenBank/DDBJ whole genome shotgun (WGS) entry which is preliminary data.</text>
</comment>
<name>A0A941APU8_9BACI</name>
<dbReference type="EMBL" id="JAGKSQ010000002">
    <property type="protein sequence ID" value="MBP3950488.1"/>
    <property type="molecule type" value="Genomic_DNA"/>
</dbReference>
<evidence type="ECO:0000256" key="3">
    <source>
        <dbReference type="ARBA" id="ARBA00022989"/>
    </source>
</evidence>
<dbReference type="Proteomes" id="UP000678228">
    <property type="component" value="Unassembled WGS sequence"/>
</dbReference>
<keyword evidence="2 5" id="KW-0812">Transmembrane</keyword>
<evidence type="ECO:0000256" key="5">
    <source>
        <dbReference type="SAM" id="Phobius"/>
    </source>
</evidence>
<organism evidence="7 8">
    <name type="scientific">Halalkalibacter suaedae</name>
    <dbReference type="NCBI Taxonomy" id="2822140"/>
    <lineage>
        <taxon>Bacteria</taxon>
        <taxon>Bacillati</taxon>
        <taxon>Bacillota</taxon>
        <taxon>Bacilli</taxon>
        <taxon>Bacillales</taxon>
        <taxon>Bacillaceae</taxon>
        <taxon>Halalkalibacter</taxon>
    </lineage>
</organism>
<feature type="domain" description="DUF1232" evidence="6">
    <location>
        <begin position="37"/>
        <end position="69"/>
    </location>
</feature>
<gene>
    <name evidence="7" type="ORF">J7W16_05030</name>
</gene>
<evidence type="ECO:0000259" key="6">
    <source>
        <dbReference type="Pfam" id="PF06803"/>
    </source>
</evidence>
<evidence type="ECO:0000313" key="7">
    <source>
        <dbReference type="EMBL" id="MBP3950488.1"/>
    </source>
</evidence>
<dbReference type="AlphaFoldDB" id="A0A941APU8"/>
<evidence type="ECO:0000313" key="8">
    <source>
        <dbReference type="Proteomes" id="UP000678228"/>
    </source>
</evidence>
<dbReference type="Pfam" id="PF06803">
    <property type="entry name" value="DUF1232"/>
    <property type="match status" value="1"/>
</dbReference>
<evidence type="ECO:0000256" key="2">
    <source>
        <dbReference type="ARBA" id="ARBA00022692"/>
    </source>
</evidence>
<keyword evidence="8" id="KW-1185">Reference proteome</keyword>